<name>Q7X2T8_9BACT</name>
<evidence type="ECO:0008006" key="3">
    <source>
        <dbReference type="Google" id="ProtNLM"/>
    </source>
</evidence>
<organism evidence="2">
    <name type="scientific">uncultured Acidobacteriota bacterium</name>
    <dbReference type="NCBI Taxonomy" id="171953"/>
    <lineage>
        <taxon>Bacteria</taxon>
        <taxon>Pseudomonadati</taxon>
        <taxon>Acidobacteriota</taxon>
        <taxon>environmental samples</taxon>
    </lineage>
</organism>
<evidence type="ECO:0000256" key="1">
    <source>
        <dbReference type="SAM" id="Phobius"/>
    </source>
</evidence>
<keyword evidence="1" id="KW-1133">Transmembrane helix</keyword>
<feature type="transmembrane region" description="Helical" evidence="1">
    <location>
        <begin position="37"/>
        <end position="56"/>
    </location>
</feature>
<keyword evidence="1" id="KW-0812">Transmembrane</keyword>
<dbReference type="AlphaFoldDB" id="Q7X2T8"/>
<dbReference type="EMBL" id="AH012920">
    <property type="protein sequence ID" value="AAP58626.1"/>
    <property type="molecule type" value="Genomic_DNA"/>
</dbReference>
<protein>
    <recommendedName>
        <fullName evidence="3">DUF4760 domain-containing protein</fullName>
    </recommendedName>
</protein>
<evidence type="ECO:0000313" key="2">
    <source>
        <dbReference type="EMBL" id="AAP58626.1"/>
    </source>
</evidence>
<keyword evidence="1" id="KW-0472">Membrane</keyword>
<sequence>MSRLFTILLAILCLVLGVGLGTCYWNRGWLTISSAADLFSIFASIAVVVSLLFIAFQVKQQTRLARAANSQAFVNIQSDFVLAAGSNQSLMEFYQTGGEKFETLDPSEQARYRYLVAWWLTFYENVQYQQDCGLLDEGVYKAWMKDMAGFIERRRVEKVWEFLKPNYSDTFIVHIQPYIDAVRKKH</sequence>
<proteinExistence type="predicted"/>
<reference evidence="2" key="1">
    <citation type="journal article" date="2003" name="Mol. Microbiol.">
        <title>Acidobacteria form a coherent but highly diverse group within the bacterial domain: evidence from environmental genomics.</title>
        <authorList>
            <person name="Quaiser A."/>
            <person name="Ochsenreiter T."/>
            <person name="Lanz C."/>
            <person name="Schuster S.C."/>
            <person name="Treusch A.H."/>
            <person name="Eck J."/>
            <person name="Schleper C."/>
        </authorList>
    </citation>
    <scope>NUCLEOTIDE SEQUENCE</scope>
</reference>
<accession>Q7X2T8</accession>